<dbReference type="Gene3D" id="3.30.300.20">
    <property type="match status" value="1"/>
</dbReference>
<accession>A0A6G6GLG8</accession>
<dbReference type="Pfam" id="PF02566">
    <property type="entry name" value="OsmC"/>
    <property type="match status" value="1"/>
</dbReference>
<dbReference type="InterPro" id="IPR015946">
    <property type="entry name" value="KH_dom-like_a/b"/>
</dbReference>
<organism evidence="1 2">
    <name type="scientific">Rasiella rasia</name>
    <dbReference type="NCBI Taxonomy" id="2744027"/>
    <lineage>
        <taxon>Bacteria</taxon>
        <taxon>Pseudomonadati</taxon>
        <taxon>Bacteroidota</taxon>
        <taxon>Flavobacteriia</taxon>
        <taxon>Flavobacteriales</taxon>
        <taxon>Flavobacteriaceae</taxon>
        <taxon>Rasiella</taxon>
    </lineage>
</organism>
<dbReference type="SUPFAM" id="SSF82784">
    <property type="entry name" value="OsmC-like"/>
    <property type="match status" value="1"/>
</dbReference>
<dbReference type="RefSeq" id="WP_164679278.1">
    <property type="nucleotide sequence ID" value="NZ_CP049057.1"/>
</dbReference>
<evidence type="ECO:0000313" key="2">
    <source>
        <dbReference type="Proteomes" id="UP000505306"/>
    </source>
</evidence>
<keyword evidence="2" id="KW-1185">Reference proteome</keyword>
<dbReference type="InterPro" id="IPR036102">
    <property type="entry name" value="OsmC/Ohrsf"/>
</dbReference>
<evidence type="ECO:0000313" key="1">
    <source>
        <dbReference type="EMBL" id="QIE59253.1"/>
    </source>
</evidence>
<dbReference type="AlphaFoldDB" id="A0A6G6GLG8"/>
<sequence>MKVTLERKNDNYLLEGIGANKIPVLLDNKTDEGVQGASPMELLLMSVGGCSAIDIISILKKQRQEITSYKVEVEGERIKVKEAKPFKAMHVTIYLEGNIIPLKAKKAADLSFQKYCSVSLTIEPQVPITYDVVVNGAKIA</sequence>
<proteinExistence type="predicted"/>
<dbReference type="InterPro" id="IPR003718">
    <property type="entry name" value="OsmC/Ohr_fam"/>
</dbReference>
<dbReference type="KEGG" id="mgel:G5B37_06660"/>
<dbReference type="PANTHER" id="PTHR34352">
    <property type="entry name" value="PROTEIN YHFA"/>
    <property type="match status" value="1"/>
</dbReference>
<reference evidence="1 2" key="1">
    <citation type="submission" date="2020-02" db="EMBL/GenBank/DDBJ databases">
        <title>Complete genome sequence of Flavobacteriaceae bacterium.</title>
        <authorList>
            <person name="Kim S.-J."/>
            <person name="Kim Y.-S."/>
            <person name="Kim K.-H."/>
        </authorList>
    </citation>
    <scope>NUCLEOTIDE SEQUENCE [LARGE SCALE GENOMIC DNA]</scope>
    <source>
        <strain evidence="1 2">RR4-40</strain>
    </source>
</reference>
<dbReference type="EMBL" id="CP049057">
    <property type="protein sequence ID" value="QIE59253.1"/>
    <property type="molecule type" value="Genomic_DNA"/>
</dbReference>
<gene>
    <name evidence="1" type="ORF">G5B37_06660</name>
</gene>
<protein>
    <submittedName>
        <fullName evidence="1">OsmC family protein</fullName>
    </submittedName>
</protein>
<name>A0A6G6GLG8_9FLAO</name>
<dbReference type="Proteomes" id="UP000505306">
    <property type="component" value="Chromosome"/>
</dbReference>
<dbReference type="PANTHER" id="PTHR34352:SF1">
    <property type="entry name" value="PROTEIN YHFA"/>
    <property type="match status" value="1"/>
</dbReference>